<accession>A0A9X3CYP8</accession>
<keyword evidence="4" id="KW-1185">Reference proteome</keyword>
<dbReference type="EMBL" id="JAPJDA010000026">
    <property type="protein sequence ID" value="MCX2839371.1"/>
    <property type="molecule type" value="Genomic_DNA"/>
</dbReference>
<organism evidence="3 4">
    <name type="scientific">Salinimicrobium profundisediminis</name>
    <dbReference type="NCBI Taxonomy" id="2994553"/>
    <lineage>
        <taxon>Bacteria</taxon>
        <taxon>Pseudomonadati</taxon>
        <taxon>Bacteroidota</taxon>
        <taxon>Flavobacteriia</taxon>
        <taxon>Flavobacteriales</taxon>
        <taxon>Flavobacteriaceae</taxon>
        <taxon>Salinimicrobium</taxon>
    </lineage>
</organism>
<dbReference type="AlphaFoldDB" id="A0A9X3CYP8"/>
<evidence type="ECO:0000313" key="3">
    <source>
        <dbReference type="EMBL" id="MCX2839371.1"/>
    </source>
</evidence>
<protein>
    <recommendedName>
        <fullName evidence="2">Bacterial spore germination immunoglobulin-like domain-containing protein</fullName>
    </recommendedName>
</protein>
<dbReference type="InterPro" id="IPR018911">
    <property type="entry name" value="Gmad2_Ig-like_dom"/>
</dbReference>
<feature type="region of interest" description="Disordered" evidence="1">
    <location>
        <begin position="22"/>
        <end position="43"/>
    </location>
</feature>
<dbReference type="Proteomes" id="UP001148482">
    <property type="component" value="Unassembled WGS sequence"/>
</dbReference>
<sequence>MRAIYFIFISLVFMSCRNSGGGEEVQASTSGEETVQEEQNPKQQTYTSQKWHFSAEIPQGFEVFEGQLPGESPVINLYDGEIEKEPPFGIHNDASMAYIILLPQGFGVDAPGGPRKSLKVWEGNLPLSFNINKNDSYAYLLESGEPWAISISFNSPPPGWNEYGTIYVFYEVNDFRAECFSSNTGEKITMDQCDPLGGDAMKFYGKVSEEKRAALNTILESLHFIDPNREREEIGNLIKPEVPERNATVTSPLQIEGRARGTWFFEANAPVKLVTESGKVLAESYLEAKGDWMTEDWVPFSGQFEFKTKEKRGYLIFSRANASGKPEHDRMLRIPVVFN</sequence>
<dbReference type="RefSeq" id="WP_266070734.1">
    <property type="nucleotide sequence ID" value="NZ_JAPJDA010000026.1"/>
</dbReference>
<dbReference type="PROSITE" id="PS51257">
    <property type="entry name" value="PROKAR_LIPOPROTEIN"/>
    <property type="match status" value="1"/>
</dbReference>
<evidence type="ECO:0000256" key="1">
    <source>
        <dbReference type="SAM" id="MobiDB-lite"/>
    </source>
</evidence>
<gene>
    <name evidence="3" type="ORF">OQ279_14545</name>
</gene>
<feature type="compositionally biased region" description="Polar residues" evidence="1">
    <location>
        <begin position="26"/>
        <end position="43"/>
    </location>
</feature>
<evidence type="ECO:0000259" key="2">
    <source>
        <dbReference type="Pfam" id="PF10648"/>
    </source>
</evidence>
<evidence type="ECO:0000313" key="4">
    <source>
        <dbReference type="Proteomes" id="UP001148482"/>
    </source>
</evidence>
<dbReference type="Pfam" id="PF10648">
    <property type="entry name" value="Gmad2"/>
    <property type="match status" value="1"/>
</dbReference>
<comment type="caution">
    <text evidence="3">The sequence shown here is derived from an EMBL/GenBank/DDBJ whole genome shotgun (WGS) entry which is preliminary data.</text>
</comment>
<proteinExistence type="predicted"/>
<reference evidence="3" key="1">
    <citation type="submission" date="2022-11" db="EMBL/GenBank/DDBJ databases">
        <title>Salinimicrobium profundisediminis sp. nov., isolated from deep-sea sediment of the Mariana Trench.</title>
        <authorList>
            <person name="Fu H."/>
        </authorList>
    </citation>
    <scope>NUCLEOTIDE SEQUENCE</scope>
    <source>
        <strain evidence="3">MT39</strain>
    </source>
</reference>
<feature type="domain" description="Bacterial spore germination immunoglobulin-like" evidence="2">
    <location>
        <begin position="241"/>
        <end position="315"/>
    </location>
</feature>
<name>A0A9X3CYP8_9FLAO</name>